<name>A0A919UHX7_9ACTN</name>
<gene>
    <name evidence="1" type="ORF">Dsi01nite_100560</name>
</gene>
<protein>
    <submittedName>
        <fullName evidence="1">Uncharacterized protein</fullName>
    </submittedName>
</protein>
<organism evidence="1 2">
    <name type="scientific">Dactylosporangium siamense</name>
    <dbReference type="NCBI Taxonomy" id="685454"/>
    <lineage>
        <taxon>Bacteria</taxon>
        <taxon>Bacillati</taxon>
        <taxon>Actinomycetota</taxon>
        <taxon>Actinomycetes</taxon>
        <taxon>Micromonosporales</taxon>
        <taxon>Micromonosporaceae</taxon>
        <taxon>Dactylosporangium</taxon>
    </lineage>
</organism>
<sequence length="383" mass="42448">MAAIYPVARAVEHAAGLAGVQPLRVFAVLWPLWQVEITARVEDPAEYELLDSFVTRAVGQAGLDTAAAVAGFLGLGERTVRGCVQYLMTVGHLTADGERLELTPRGLRSMHDGRRYESKEVRQQLLFDRYTAGPFPRSHYANAVTVLDRPEPSLDGVRGSRFTALFASTAFRPEIVDALVRRPDRTGYNVPAEIDRPRVDGVRDAWLPAYLVRTGQGLLAYTAASDGRDAFVEGLCRQAPEVTSALPDTPPEDAERRWEAWLRKEHGGGTLRRQPNGVWRGTLPASAFAAGNRRLASYVVHDELFLQLWCDDRALRRTAMRDRALRIAQSRDVDSRAALDRRLGDLGRQYEVEPSTVDDLRAHAGRTGQEDLLARLEALPATS</sequence>
<dbReference type="AlphaFoldDB" id="A0A919UHX7"/>
<comment type="caution">
    <text evidence="1">The sequence shown here is derived from an EMBL/GenBank/DDBJ whole genome shotgun (WGS) entry which is preliminary data.</text>
</comment>
<keyword evidence="2" id="KW-1185">Reference proteome</keyword>
<accession>A0A919UHX7</accession>
<dbReference type="Proteomes" id="UP000660611">
    <property type="component" value="Unassembled WGS sequence"/>
</dbReference>
<dbReference type="EMBL" id="BONQ01000167">
    <property type="protein sequence ID" value="GIG52015.1"/>
    <property type="molecule type" value="Genomic_DNA"/>
</dbReference>
<evidence type="ECO:0000313" key="2">
    <source>
        <dbReference type="Proteomes" id="UP000660611"/>
    </source>
</evidence>
<reference evidence="1" key="1">
    <citation type="submission" date="2021-01" db="EMBL/GenBank/DDBJ databases">
        <title>Whole genome shotgun sequence of Dactylosporangium siamense NBRC 106093.</title>
        <authorList>
            <person name="Komaki H."/>
            <person name="Tamura T."/>
        </authorList>
    </citation>
    <scope>NUCLEOTIDE SEQUENCE</scope>
    <source>
        <strain evidence="1">NBRC 106093</strain>
    </source>
</reference>
<evidence type="ECO:0000313" key="1">
    <source>
        <dbReference type="EMBL" id="GIG52015.1"/>
    </source>
</evidence>
<proteinExistence type="predicted"/>
<dbReference type="RefSeq" id="WP_203853618.1">
    <property type="nucleotide sequence ID" value="NZ_BAAAVW010000026.1"/>
</dbReference>